<dbReference type="InterPro" id="IPR026913">
    <property type="entry name" value="METTL24"/>
</dbReference>
<evidence type="ECO:0000313" key="4">
    <source>
        <dbReference type="Proteomes" id="UP001634394"/>
    </source>
</evidence>
<dbReference type="InterPro" id="IPR025714">
    <property type="entry name" value="Methyltranfer_dom"/>
</dbReference>
<dbReference type="Pfam" id="PF13383">
    <property type="entry name" value="Methyltransf_22"/>
    <property type="match status" value="1"/>
</dbReference>
<evidence type="ECO:0000256" key="1">
    <source>
        <dbReference type="SAM" id="SignalP"/>
    </source>
</evidence>
<sequence>MWQNIPRTRAFLLIVACLIMLCSAGYYLIYRAPCISYSLTPTNATITQQGKNVDGDTRNKILSYHSPSSDIIVLPSEEKILNMTHREVANLYHSYINSLQVLCRRIVRVGFLEDGGWEICEDSNYHPHRPCLVYSFGINFDYSFDDDIVRRYGCEVHSFDPSMRNETDHRRGALGYFHKIGLGDFNQVNPSGWQLKRLGTIQKELGHTNKKIDVLKMDIEEWEWRTIPDMLKSGALSNVRQFVTELHINMHFEPMEEAYKMGLSTLKDLYDEGFRIFWTHRNLWCKFMSRFVSELRAGCHEVSFLRV</sequence>
<feature type="domain" description="Methyltransferase" evidence="2">
    <location>
        <begin position="97"/>
        <end position="277"/>
    </location>
</feature>
<dbReference type="Proteomes" id="UP001634394">
    <property type="component" value="Unassembled WGS sequence"/>
</dbReference>
<keyword evidence="4" id="KW-1185">Reference proteome</keyword>
<dbReference type="PANTHER" id="PTHR32026">
    <property type="entry name" value="METHYLTRANSFERASE-LIKE PROTEIN 24"/>
    <property type="match status" value="1"/>
</dbReference>
<evidence type="ECO:0000313" key="3">
    <source>
        <dbReference type="EMBL" id="KAL3869490.1"/>
    </source>
</evidence>
<dbReference type="EMBL" id="JBJQND010000008">
    <property type="protein sequence ID" value="KAL3869490.1"/>
    <property type="molecule type" value="Genomic_DNA"/>
</dbReference>
<accession>A0ABD3W7I6</accession>
<feature type="chain" id="PRO_5044771467" description="Methyltransferase domain-containing protein" evidence="1">
    <location>
        <begin position="25"/>
        <end position="307"/>
    </location>
</feature>
<name>A0ABD3W7I6_SINWO</name>
<dbReference type="AlphaFoldDB" id="A0ABD3W7I6"/>
<gene>
    <name evidence="3" type="ORF">ACJMK2_042164</name>
</gene>
<protein>
    <recommendedName>
        <fullName evidence="2">Methyltransferase domain-containing protein</fullName>
    </recommendedName>
</protein>
<organism evidence="3 4">
    <name type="scientific">Sinanodonta woodiana</name>
    <name type="common">Chinese pond mussel</name>
    <name type="synonym">Anodonta woodiana</name>
    <dbReference type="NCBI Taxonomy" id="1069815"/>
    <lineage>
        <taxon>Eukaryota</taxon>
        <taxon>Metazoa</taxon>
        <taxon>Spiralia</taxon>
        <taxon>Lophotrochozoa</taxon>
        <taxon>Mollusca</taxon>
        <taxon>Bivalvia</taxon>
        <taxon>Autobranchia</taxon>
        <taxon>Heteroconchia</taxon>
        <taxon>Palaeoheterodonta</taxon>
        <taxon>Unionida</taxon>
        <taxon>Unionoidea</taxon>
        <taxon>Unionidae</taxon>
        <taxon>Unioninae</taxon>
        <taxon>Sinanodonta</taxon>
    </lineage>
</organism>
<keyword evidence="1" id="KW-0732">Signal</keyword>
<reference evidence="3 4" key="1">
    <citation type="submission" date="2024-11" db="EMBL/GenBank/DDBJ databases">
        <title>Chromosome-level genome assembly of the freshwater bivalve Anodonta woodiana.</title>
        <authorList>
            <person name="Chen X."/>
        </authorList>
    </citation>
    <scope>NUCLEOTIDE SEQUENCE [LARGE SCALE GENOMIC DNA]</scope>
    <source>
        <strain evidence="3">MN2024</strain>
        <tissue evidence="3">Gills</tissue>
    </source>
</reference>
<comment type="caution">
    <text evidence="3">The sequence shown here is derived from an EMBL/GenBank/DDBJ whole genome shotgun (WGS) entry which is preliminary data.</text>
</comment>
<dbReference type="PANTHER" id="PTHR32026:SF10">
    <property type="entry name" value="METHYLTRANSFERASE-LIKE PROTEIN 24-RELATED"/>
    <property type="match status" value="1"/>
</dbReference>
<evidence type="ECO:0000259" key="2">
    <source>
        <dbReference type="Pfam" id="PF13383"/>
    </source>
</evidence>
<proteinExistence type="predicted"/>
<feature type="signal peptide" evidence="1">
    <location>
        <begin position="1"/>
        <end position="24"/>
    </location>
</feature>